<protein>
    <submittedName>
        <fullName evidence="1">Uncharacterized protein</fullName>
    </submittedName>
</protein>
<gene>
    <name evidence="1" type="ORF">EFK07_06280</name>
</gene>
<name>A0A3M8TNS9_PSEPU</name>
<accession>A0A3M8TNS9</accession>
<dbReference type="Proteomes" id="UP000278162">
    <property type="component" value="Unassembled WGS sequence"/>
</dbReference>
<proteinExistence type="predicted"/>
<evidence type="ECO:0000313" key="1">
    <source>
        <dbReference type="EMBL" id="RNF92502.1"/>
    </source>
</evidence>
<dbReference type="EMBL" id="RJAI01000014">
    <property type="protein sequence ID" value="RNF92502.1"/>
    <property type="molecule type" value="Genomic_DNA"/>
</dbReference>
<evidence type="ECO:0000313" key="2">
    <source>
        <dbReference type="Proteomes" id="UP000278162"/>
    </source>
</evidence>
<reference evidence="1 2" key="1">
    <citation type="submission" date="2018-10" db="EMBL/GenBank/DDBJ databases">
        <title>An outbreak of IMP-63 producing strain in France.</title>
        <authorList>
            <person name="Bour M."/>
            <person name="Liapis E."/>
            <person name="Plesiat P."/>
        </authorList>
    </citation>
    <scope>NUCLEOTIDE SEQUENCE [LARGE SCALE GENOMIC DNA]</scope>
    <source>
        <strain evidence="1 2">12917</strain>
    </source>
</reference>
<dbReference type="AlphaFoldDB" id="A0A3M8TNS9"/>
<sequence length="269" mass="31168">MCGFAFYGAKGDVKPGNIYKIVYHSAGEVKSFYRLFGDSAALATEFVNFELLPRNDMAFLEATTEQVVNRVSDVLAFKTLMIRLRRGKRANGWRGEFLGVDYKYKDSDFLTFKYMFESNLSFWLDFMDARYLWSTIDTYADYGPLESRFAALAVSNYMYAERFLQTQKCIFDFVEKREENKIYRPQLRYWGGMKTNQLAEDDAIDIFITRNVELYKHAPVIGAVFFELIKRSAKESDSPLGFNAAHSKYFNDGIDYFVRSVFPRNAGVA</sequence>
<comment type="caution">
    <text evidence="1">The sequence shown here is derived from an EMBL/GenBank/DDBJ whole genome shotgun (WGS) entry which is preliminary data.</text>
</comment>
<organism evidence="1 2">
    <name type="scientific">Pseudomonas putida</name>
    <name type="common">Arthrobacter siderocapsulatus</name>
    <dbReference type="NCBI Taxonomy" id="303"/>
    <lineage>
        <taxon>Bacteria</taxon>
        <taxon>Pseudomonadati</taxon>
        <taxon>Pseudomonadota</taxon>
        <taxon>Gammaproteobacteria</taxon>
        <taxon>Pseudomonadales</taxon>
        <taxon>Pseudomonadaceae</taxon>
        <taxon>Pseudomonas</taxon>
    </lineage>
</organism>